<protein>
    <submittedName>
        <fullName evidence="1">Uncharacterized protein</fullName>
    </submittedName>
</protein>
<accession>A0ABZ2K6J4</accession>
<dbReference type="InterPro" id="IPR056510">
    <property type="entry name" value="WapI"/>
</dbReference>
<dbReference type="EMBL" id="CP089982">
    <property type="protein sequence ID" value="WXA94307.1"/>
    <property type="molecule type" value="Genomic_DNA"/>
</dbReference>
<name>A0ABZ2K6J4_9BACT</name>
<reference evidence="1 2" key="1">
    <citation type="submission" date="2021-12" db="EMBL/GenBank/DDBJ databases">
        <title>Discovery of the Pendulisporaceae a myxobacterial family with distinct sporulation behavior and unique specialized metabolism.</title>
        <authorList>
            <person name="Garcia R."/>
            <person name="Popoff A."/>
            <person name="Bader C.D."/>
            <person name="Loehr J."/>
            <person name="Walesch S."/>
            <person name="Walt C."/>
            <person name="Boldt J."/>
            <person name="Bunk B."/>
            <person name="Haeckl F.J.F.P.J."/>
            <person name="Gunesch A.P."/>
            <person name="Birkelbach J."/>
            <person name="Nuebel U."/>
            <person name="Pietschmann T."/>
            <person name="Bach T."/>
            <person name="Mueller R."/>
        </authorList>
    </citation>
    <scope>NUCLEOTIDE SEQUENCE [LARGE SCALE GENOMIC DNA]</scope>
    <source>
        <strain evidence="1 2">MSr12523</strain>
    </source>
</reference>
<keyword evidence="2" id="KW-1185">Reference proteome</keyword>
<evidence type="ECO:0000313" key="2">
    <source>
        <dbReference type="Proteomes" id="UP001379533"/>
    </source>
</evidence>
<organism evidence="1 2">
    <name type="scientific">Pendulispora brunnea</name>
    <dbReference type="NCBI Taxonomy" id="2905690"/>
    <lineage>
        <taxon>Bacteria</taxon>
        <taxon>Pseudomonadati</taxon>
        <taxon>Myxococcota</taxon>
        <taxon>Myxococcia</taxon>
        <taxon>Myxococcales</taxon>
        <taxon>Sorangiineae</taxon>
        <taxon>Pendulisporaceae</taxon>
        <taxon>Pendulispora</taxon>
    </lineage>
</organism>
<dbReference type="Pfam" id="PF24716">
    <property type="entry name" value="WapI"/>
    <property type="match status" value="1"/>
</dbReference>
<dbReference type="RefSeq" id="WP_394844908.1">
    <property type="nucleotide sequence ID" value="NZ_CP089982.1"/>
</dbReference>
<dbReference type="Proteomes" id="UP001379533">
    <property type="component" value="Chromosome"/>
</dbReference>
<proteinExistence type="predicted"/>
<gene>
    <name evidence="1" type="ORF">LZC95_48665</name>
</gene>
<sequence length="156" mass="17053">MSTSSSNSPSKDVVVMLGATDGEHLAVRARRRSHADCADYWDGNWLDCAIEVCAGGFRGSMNADLRAEEFVEFRDALGALHRRLAGTATFQTMERWLTIKVVGDGRGHFEADCELRDAPGTGNRLHCTLGFDQTELPLMLRGLDAIVDAFPVVGRP</sequence>
<evidence type="ECO:0000313" key="1">
    <source>
        <dbReference type="EMBL" id="WXA94307.1"/>
    </source>
</evidence>